<reference evidence="1" key="1">
    <citation type="submission" date="2021-02" db="EMBL/GenBank/DDBJ databases">
        <title>Rhodobacter shimadae sp. nov., an aerobic anoxygenic phototrophic bacterium isolated from a hot spring.</title>
        <authorList>
            <person name="Muramatsu S."/>
            <person name="Haruta S."/>
            <person name="Hirose S."/>
            <person name="Hanada S."/>
        </authorList>
    </citation>
    <scope>NUCLEOTIDE SEQUENCE</scope>
    <source>
        <strain evidence="1">N10</strain>
    </source>
</reference>
<name>A0A8G0ZWU3_9RHOB</name>
<dbReference type="AlphaFoldDB" id="A0A8G0ZWU3"/>
<dbReference type="RefSeq" id="WP_220663097.1">
    <property type="nucleotide sequence ID" value="NZ_CP069370.1"/>
</dbReference>
<keyword evidence="2" id="KW-1185">Reference proteome</keyword>
<gene>
    <name evidence="1" type="ORF">JO391_05030</name>
</gene>
<dbReference type="InterPro" id="IPR011738">
    <property type="entry name" value="Phage_CHP"/>
</dbReference>
<dbReference type="Proteomes" id="UP000826300">
    <property type="component" value="Chromosome"/>
</dbReference>
<evidence type="ECO:0000313" key="1">
    <source>
        <dbReference type="EMBL" id="QYZ70880.1"/>
    </source>
</evidence>
<proteinExistence type="predicted"/>
<dbReference type="NCBIfam" id="TIGR02215">
    <property type="entry name" value="phage_chp_gp8"/>
    <property type="match status" value="1"/>
</dbReference>
<accession>A0A8G0ZWU3</accession>
<organism evidence="1 2">
    <name type="scientific">Neotabrizicola shimadae</name>
    <dbReference type="NCBI Taxonomy" id="2807096"/>
    <lineage>
        <taxon>Bacteria</taxon>
        <taxon>Pseudomonadati</taxon>
        <taxon>Pseudomonadota</taxon>
        <taxon>Alphaproteobacteria</taxon>
        <taxon>Rhodobacterales</taxon>
        <taxon>Paracoccaceae</taxon>
        <taxon>Neotabrizicola</taxon>
    </lineage>
</organism>
<evidence type="ECO:0008006" key="3">
    <source>
        <dbReference type="Google" id="ProtNLM"/>
    </source>
</evidence>
<dbReference type="Gene3D" id="1.10.3230.30">
    <property type="entry name" value="Phage gp6-like head-tail connector protein"/>
    <property type="match status" value="1"/>
</dbReference>
<sequence length="198" mass="20806">MMLVEESQVPVVALPVAALREHLRLGSGFAGADLQDGLLEGHLRAAMAAIEGRIGKALIARAFRLELEDWRGVEQPLPLAPVVSVASVTLVDAAGEAVAVDAGRFRLVRDTHRPKLAGKGGALPVVPVEGRVEVVFEAGFGPDWAALPPDLAQAVLLLAAEFYERRHEVGDPVAALPGTVQALIARWRTVRVLGGGAG</sequence>
<evidence type="ECO:0000313" key="2">
    <source>
        <dbReference type="Proteomes" id="UP000826300"/>
    </source>
</evidence>
<protein>
    <recommendedName>
        <fullName evidence="3">PhiE125 gp8 family phage protein</fullName>
    </recommendedName>
</protein>
<dbReference type="EMBL" id="CP069370">
    <property type="protein sequence ID" value="QYZ70880.1"/>
    <property type="molecule type" value="Genomic_DNA"/>
</dbReference>
<dbReference type="KEGG" id="nsm:JO391_05030"/>